<evidence type="ECO:0000313" key="3">
    <source>
        <dbReference type="EnsemblMetazoa" id="AALB006190-PA"/>
    </source>
</evidence>
<dbReference type="PROSITE" id="PS51465">
    <property type="entry name" value="KAZAL_2"/>
    <property type="match status" value="1"/>
</dbReference>
<accession>A0A182FI46</accession>
<reference evidence="3 4" key="1">
    <citation type="journal article" date="2017" name="G3 (Bethesda)">
        <title>The Physical Genome Mapping of Anopheles albimanus Corrected Scaffold Misassemblies and Identified Interarm Rearrangements in Genus Anopheles.</title>
        <authorList>
            <person name="Artemov G.N."/>
            <person name="Peery A.N."/>
            <person name="Jiang X."/>
            <person name="Tu Z."/>
            <person name="Stegniy V.N."/>
            <person name="Sharakhova M.V."/>
            <person name="Sharakhov I.V."/>
        </authorList>
    </citation>
    <scope>NUCLEOTIDE SEQUENCE [LARGE SCALE GENOMIC DNA]</scope>
    <source>
        <strain evidence="3 4">ALBI9_A</strain>
    </source>
</reference>
<dbReference type="EnsemblMetazoa" id="AALB006190-RA">
    <property type="protein sequence ID" value="AALB006190-PA"/>
    <property type="gene ID" value="AALB006190"/>
</dbReference>
<organism evidence="3 4">
    <name type="scientific">Anopheles albimanus</name>
    <name type="common">New world malaria mosquito</name>
    <dbReference type="NCBI Taxonomy" id="7167"/>
    <lineage>
        <taxon>Eukaryota</taxon>
        <taxon>Metazoa</taxon>
        <taxon>Ecdysozoa</taxon>
        <taxon>Arthropoda</taxon>
        <taxon>Hexapoda</taxon>
        <taxon>Insecta</taxon>
        <taxon>Pterygota</taxon>
        <taxon>Neoptera</taxon>
        <taxon>Endopterygota</taxon>
        <taxon>Diptera</taxon>
        <taxon>Nematocera</taxon>
        <taxon>Culicoidea</taxon>
        <taxon>Culicidae</taxon>
        <taxon>Anophelinae</taxon>
        <taxon>Anopheles</taxon>
    </lineage>
</organism>
<dbReference type="GeneID" id="118463476"/>
<dbReference type="InterPro" id="IPR002350">
    <property type="entry name" value="Kazal_dom"/>
</dbReference>
<dbReference type="InterPro" id="IPR036058">
    <property type="entry name" value="Kazal_dom_sf"/>
</dbReference>
<evidence type="ECO:0000256" key="1">
    <source>
        <dbReference type="SAM" id="MobiDB-lite"/>
    </source>
</evidence>
<dbReference type="PANTHER" id="PTHR21179:SF1">
    <property type="entry name" value="KAZ1-TYPE SERINE PROTEASE INHIBITOR-LIKE PROTEIN TYPE EPSILON-RELATED"/>
    <property type="match status" value="1"/>
</dbReference>
<sequence>MARQSGVLVLGVLVAAGLLVLLALAVPADANSVAGLQRFRRQSPWLHRTPTTFKKFARLQHPGVAGSHRLQAIATNTVVPYESSKETTTSRPTEGPEATRPATRSRAFYNCMSGCLTLSQYNPVCGTDHTTYHNEYKLECANRCGASPRVSIRKSGIC</sequence>
<dbReference type="SUPFAM" id="SSF100895">
    <property type="entry name" value="Kazal-type serine protease inhibitors"/>
    <property type="match status" value="1"/>
</dbReference>
<reference evidence="3" key="2">
    <citation type="submission" date="2022-08" db="UniProtKB">
        <authorList>
            <consortium name="EnsemblMetazoa"/>
        </authorList>
    </citation>
    <scope>IDENTIFICATION</scope>
    <source>
        <strain evidence="3">STECLA/ALBI9_A</strain>
    </source>
</reference>
<dbReference type="PANTHER" id="PTHR21179">
    <property type="entry name" value="SERINE-TYPE ENDOPEPTIDASE INHIBITOR"/>
    <property type="match status" value="1"/>
</dbReference>
<evidence type="ECO:0000256" key="2">
    <source>
        <dbReference type="SAM" id="SignalP"/>
    </source>
</evidence>
<dbReference type="GO" id="GO:0004867">
    <property type="term" value="F:serine-type endopeptidase inhibitor activity"/>
    <property type="evidence" value="ECO:0007669"/>
    <property type="project" value="InterPro"/>
</dbReference>
<name>A0A182FI46_ANOAL</name>
<feature type="signal peptide" evidence="2">
    <location>
        <begin position="1"/>
        <end position="30"/>
    </location>
</feature>
<dbReference type="RefSeq" id="XP_035785959.1">
    <property type="nucleotide sequence ID" value="XM_035930066.1"/>
</dbReference>
<dbReference type="AlphaFoldDB" id="A0A182FI46"/>
<proteinExistence type="predicted"/>
<dbReference type="OrthoDB" id="6513408at2759"/>
<feature type="region of interest" description="Disordered" evidence="1">
    <location>
        <begin position="81"/>
        <end position="101"/>
    </location>
</feature>
<feature type="chain" id="PRO_5043938010" evidence="2">
    <location>
        <begin position="31"/>
        <end position="158"/>
    </location>
</feature>
<dbReference type="VEuPathDB" id="VectorBase:AALB20_035162"/>
<dbReference type="Proteomes" id="UP000069272">
    <property type="component" value="Chromosome 3L"/>
</dbReference>
<dbReference type="Pfam" id="PF00050">
    <property type="entry name" value="Kazal_1"/>
    <property type="match status" value="1"/>
</dbReference>
<protein>
    <submittedName>
        <fullName evidence="3">Kazal-like domain-containing protein</fullName>
    </submittedName>
</protein>
<dbReference type="VEuPathDB" id="VectorBase:AALB006190"/>
<keyword evidence="2" id="KW-0732">Signal</keyword>
<dbReference type="KEGG" id="aali:118463476"/>
<dbReference type="Gene3D" id="3.30.60.30">
    <property type="match status" value="1"/>
</dbReference>
<evidence type="ECO:0000313" key="4">
    <source>
        <dbReference type="Proteomes" id="UP000069272"/>
    </source>
</evidence>
<dbReference type="InterPro" id="IPR039932">
    <property type="entry name" value="Spink4-like"/>
</dbReference>
<keyword evidence="4" id="KW-1185">Reference proteome</keyword>